<dbReference type="InterPro" id="IPR029016">
    <property type="entry name" value="GAF-like_dom_sf"/>
</dbReference>
<evidence type="ECO:0000313" key="4">
    <source>
        <dbReference type="EMBL" id="KUL42938.1"/>
    </source>
</evidence>
<dbReference type="InterPro" id="IPR036890">
    <property type="entry name" value="HATPase_C_sf"/>
</dbReference>
<dbReference type="InterPro" id="IPR000014">
    <property type="entry name" value="PAS"/>
</dbReference>
<dbReference type="FunFam" id="3.30.450.40:FF:000028">
    <property type="entry name" value="PAS domain S-box"/>
    <property type="match status" value="1"/>
</dbReference>
<feature type="region of interest" description="Disordered" evidence="2">
    <location>
        <begin position="1"/>
        <end position="34"/>
    </location>
</feature>
<reference evidence="5" key="1">
    <citation type="submission" date="2015-10" db="EMBL/GenBank/DDBJ databases">
        <authorList>
            <person name="Ju K.-S."/>
            <person name="Doroghazi J.R."/>
            <person name="Metcalf W.W."/>
        </authorList>
    </citation>
    <scope>NUCLEOTIDE SEQUENCE [LARGE SCALE GENOMIC DNA]</scope>
    <source>
        <strain evidence="5">NRRL 3151</strain>
    </source>
</reference>
<keyword evidence="1" id="KW-0378">Hydrolase</keyword>
<dbReference type="Gene3D" id="3.30.450.40">
    <property type="match status" value="2"/>
</dbReference>
<evidence type="ECO:0000259" key="3">
    <source>
        <dbReference type="PROSITE" id="PS50112"/>
    </source>
</evidence>
<dbReference type="InterPro" id="IPR001932">
    <property type="entry name" value="PPM-type_phosphatase-like_dom"/>
</dbReference>
<dbReference type="SMART" id="SM00065">
    <property type="entry name" value="GAF"/>
    <property type="match status" value="2"/>
</dbReference>
<feature type="domain" description="PAS" evidence="3">
    <location>
        <begin position="202"/>
        <end position="232"/>
    </location>
</feature>
<keyword evidence="5" id="KW-1185">Reference proteome</keyword>
<accession>A0A0X3VE21</accession>
<proteinExistence type="predicted"/>
<dbReference type="Proteomes" id="UP000053923">
    <property type="component" value="Unassembled WGS sequence"/>
</dbReference>
<dbReference type="Pfam" id="PF01590">
    <property type="entry name" value="GAF"/>
    <property type="match status" value="1"/>
</dbReference>
<dbReference type="SUPFAM" id="SSF81606">
    <property type="entry name" value="PP2C-like"/>
    <property type="match status" value="1"/>
</dbReference>
<sequence length="916" mass="97481">MTTGLIPGGPSPDRPTGAHMPHQRRDPTGRGALHVDNRTRSSVITARAAASFDPVGRSVASARSFVRDTLQGWGFADIVDDAVVLTSELVTNAVVHAGTSADVLCLRSDDGVRIEVADRYPEREIPLQGSPVNMGSPDREGGRGLQLCAALAACWGVEYTPTHKQVWFQLDLPERPVGTRTAGPSLPSDLLPLADGRVRVAVVQIDRAGAISSWNEDAEDLFGYAAEQVTGKPLTDLAAWPHTPGTSTGIAEALQLSRWEGSYGIRGANGRVTPVYASHLRVRDTNGEPSTVCLLVRDHERAVLQTPLRVPASDTSTSSDAQSTDPFEVFIGSPAPDDLDGLLQRTVERARDMLDGDSAFLLLATDDETELEVRASTGLPSARQRFARVPVEAGPGRYGSARMPAVHEDLTMVPGAVPLLNGTGMRSVVTVPLKVEGRLTGSLGVAAEAPSRYSNEEALRLQFAADRIALAVESARLGELERLRRGSLSFLVEASDLLAGTLDRDQTLALMAQMTVPTLATWCAVYTIADQASEPYLSYVLHEDEELIDGIKSLLSKIAPPDPVPTPGARVWSAPAESAHQAALRTSMRSLGLGEPVGRISAGIGPTLATASAVGGETVVLPLVARNRVIGMLTLGKPTDEHFRQEILELAEDLSRRAALALDNARLYSERTAISQSLQRSLLPPELPEIDGVEVEVIYRAAGEGNEVGGDFYDLFPISDGAYGFAIGDVCGTGPNAAAVTGLARHALRLLAREGLSGPAVLERLNSAILDEGARSRFLTLLYGELRPQEDGSAELKVVCAGHPLPLRLRQDGTVEPAAEPQPLLGVMDDLELYEQTVTLDPGDVLLCVTDGVTERREGSRMLGDDGLTDVLTTCTGLTAGAVAARIMRAVERFASDAPSDDMAILAMRVPGIHKD</sequence>
<dbReference type="EMBL" id="LLZG01000043">
    <property type="protein sequence ID" value="KUL42938.1"/>
    <property type="molecule type" value="Genomic_DNA"/>
</dbReference>
<comment type="caution">
    <text evidence="4">The sequence shown here is derived from an EMBL/GenBank/DDBJ whole genome shotgun (WGS) entry which is preliminary data.</text>
</comment>
<dbReference type="SMART" id="SM00091">
    <property type="entry name" value="PAS"/>
    <property type="match status" value="1"/>
</dbReference>
<dbReference type="CDD" id="cd16936">
    <property type="entry name" value="HATPase_RsbW-like"/>
    <property type="match status" value="1"/>
</dbReference>
<dbReference type="SMART" id="SM00331">
    <property type="entry name" value="PP2C_SIG"/>
    <property type="match status" value="1"/>
</dbReference>
<dbReference type="PROSITE" id="PS50112">
    <property type="entry name" value="PAS"/>
    <property type="match status" value="1"/>
</dbReference>
<dbReference type="InterPro" id="IPR036457">
    <property type="entry name" value="PPM-type-like_dom_sf"/>
</dbReference>
<evidence type="ECO:0000256" key="2">
    <source>
        <dbReference type="SAM" id="MobiDB-lite"/>
    </source>
</evidence>
<dbReference type="InterPro" id="IPR003594">
    <property type="entry name" value="HATPase_dom"/>
</dbReference>
<dbReference type="RefSeq" id="WP_062700252.1">
    <property type="nucleotide sequence ID" value="NZ_LLZG01000043.1"/>
</dbReference>
<dbReference type="OrthoDB" id="9807247at2"/>
<dbReference type="AlphaFoldDB" id="A0A0X3VE21"/>
<dbReference type="PANTHER" id="PTHR43156:SF2">
    <property type="entry name" value="STAGE II SPORULATION PROTEIN E"/>
    <property type="match status" value="1"/>
</dbReference>
<dbReference type="FunFam" id="3.30.450.40:FF:000029">
    <property type="entry name" value="PAS domain S-box"/>
    <property type="match status" value="1"/>
</dbReference>
<evidence type="ECO:0000313" key="5">
    <source>
        <dbReference type="Proteomes" id="UP000053923"/>
    </source>
</evidence>
<dbReference type="Gene3D" id="3.30.450.20">
    <property type="entry name" value="PAS domain"/>
    <property type="match status" value="1"/>
</dbReference>
<dbReference type="InterPro" id="IPR013767">
    <property type="entry name" value="PAS_fold"/>
</dbReference>
<dbReference type="Gene3D" id="3.60.40.10">
    <property type="entry name" value="PPM-type phosphatase domain"/>
    <property type="match status" value="1"/>
</dbReference>
<organism evidence="4 5">
    <name type="scientific">Streptomyces regalis</name>
    <dbReference type="NCBI Taxonomy" id="68262"/>
    <lineage>
        <taxon>Bacteria</taxon>
        <taxon>Bacillati</taxon>
        <taxon>Actinomycetota</taxon>
        <taxon>Actinomycetes</taxon>
        <taxon>Kitasatosporales</taxon>
        <taxon>Streptomycetaceae</taxon>
        <taxon>Streptomyces</taxon>
    </lineage>
</organism>
<dbReference type="Gene3D" id="3.30.565.10">
    <property type="entry name" value="Histidine kinase-like ATPase, C-terminal domain"/>
    <property type="match status" value="1"/>
</dbReference>
<dbReference type="Pfam" id="PF13581">
    <property type="entry name" value="HATPase_c_2"/>
    <property type="match status" value="1"/>
</dbReference>
<dbReference type="SUPFAM" id="SSF55785">
    <property type="entry name" value="PYP-like sensor domain (PAS domain)"/>
    <property type="match status" value="1"/>
</dbReference>
<dbReference type="SUPFAM" id="SSF55781">
    <property type="entry name" value="GAF domain-like"/>
    <property type="match status" value="2"/>
</dbReference>
<feature type="compositionally biased region" description="Basic and acidic residues" evidence="2">
    <location>
        <begin position="23"/>
        <end position="34"/>
    </location>
</feature>
<dbReference type="FunFam" id="3.60.40.10:FF:000034">
    <property type="entry name" value="PAS domain S-box protein"/>
    <property type="match status" value="1"/>
</dbReference>
<gene>
    <name evidence="4" type="ORF">ADL12_08590</name>
</gene>
<evidence type="ECO:0000256" key="1">
    <source>
        <dbReference type="ARBA" id="ARBA00022801"/>
    </source>
</evidence>
<dbReference type="GO" id="GO:0016791">
    <property type="term" value="F:phosphatase activity"/>
    <property type="evidence" value="ECO:0007669"/>
    <property type="project" value="TreeGrafter"/>
</dbReference>
<dbReference type="Pfam" id="PF13492">
    <property type="entry name" value="GAF_3"/>
    <property type="match status" value="1"/>
</dbReference>
<dbReference type="Pfam" id="PF00989">
    <property type="entry name" value="PAS"/>
    <property type="match status" value="1"/>
</dbReference>
<protein>
    <recommendedName>
        <fullName evidence="3">PAS domain-containing protein</fullName>
    </recommendedName>
</protein>
<dbReference type="GO" id="GO:0006355">
    <property type="term" value="P:regulation of DNA-templated transcription"/>
    <property type="evidence" value="ECO:0007669"/>
    <property type="project" value="InterPro"/>
</dbReference>
<dbReference type="InterPro" id="IPR003018">
    <property type="entry name" value="GAF"/>
</dbReference>
<dbReference type="Pfam" id="PF07228">
    <property type="entry name" value="SpoIIE"/>
    <property type="match status" value="1"/>
</dbReference>
<dbReference type="InterPro" id="IPR052016">
    <property type="entry name" value="Bact_Sigma-Reg"/>
</dbReference>
<dbReference type="NCBIfam" id="TIGR00229">
    <property type="entry name" value="sensory_box"/>
    <property type="match status" value="1"/>
</dbReference>
<dbReference type="PANTHER" id="PTHR43156">
    <property type="entry name" value="STAGE II SPORULATION PROTEIN E-RELATED"/>
    <property type="match status" value="1"/>
</dbReference>
<dbReference type="CDD" id="cd00130">
    <property type="entry name" value="PAS"/>
    <property type="match status" value="1"/>
</dbReference>
<name>A0A0X3VE21_9ACTN</name>
<dbReference type="InterPro" id="IPR035965">
    <property type="entry name" value="PAS-like_dom_sf"/>
</dbReference>